<proteinExistence type="predicted"/>
<evidence type="ECO:0000313" key="2">
    <source>
        <dbReference type="Proteomes" id="UP000030762"/>
    </source>
</evidence>
<accession>T0Q8M8</accession>
<dbReference type="Proteomes" id="UP000030762">
    <property type="component" value="Unassembled WGS sequence"/>
</dbReference>
<sequence length="440" mass="48404">MRVHETMHAGWSPPTLEANESYFCASDQTTIDDNSKWLVALSRGVTYFSPSTNTNTNKKFHWFDISKCTSFFTKPTRKENPSDRPPMCNDNEFDSLQYEDARAAAFEAPWTQNIPSAPSAEITTSAVDGVPVLAQLHAVLVLYNRRLDDGYLPHLFFERLLRSIELYGPHCPLDMAYVLGDMMTRALDAHDAYAKASRAVYFWCIAVTPQLDAFQELLKSGHLDDARTVLHSVYIGSADAMKTATGALATTKALLTYVEDEAMLFSARMRTGSLDQTPATTDGTKETIMSETSAHGAMTLVTSETMTTSSALVSLVPEKMQQIRKTIYKAYSACKEASILPWTAQPTTTCPPMTIDSTMADALRKLATRLHTMAGHIEMGLEGLATTDVGSLVAKEVQHPTDLGKNARAHCEAASALCNACNEFIRNHKSHYACDLATTL</sequence>
<dbReference type="SUPFAM" id="SSF58100">
    <property type="entry name" value="Bacterial hemolysins"/>
    <property type="match status" value="1"/>
</dbReference>
<protein>
    <submittedName>
        <fullName evidence="1">Uncharacterized protein</fullName>
    </submittedName>
</protein>
<dbReference type="RefSeq" id="XP_008615704.1">
    <property type="nucleotide sequence ID" value="XM_008617482.1"/>
</dbReference>
<gene>
    <name evidence="1" type="ORF">SDRG_11439</name>
</gene>
<name>T0Q8M8_SAPDV</name>
<dbReference type="VEuPathDB" id="FungiDB:SDRG_11439"/>
<organism evidence="1 2">
    <name type="scientific">Saprolegnia diclina (strain VS20)</name>
    <dbReference type="NCBI Taxonomy" id="1156394"/>
    <lineage>
        <taxon>Eukaryota</taxon>
        <taxon>Sar</taxon>
        <taxon>Stramenopiles</taxon>
        <taxon>Oomycota</taxon>
        <taxon>Saprolegniomycetes</taxon>
        <taxon>Saprolegniales</taxon>
        <taxon>Saprolegniaceae</taxon>
        <taxon>Saprolegnia</taxon>
    </lineage>
</organism>
<dbReference type="GeneID" id="19952166"/>
<reference evidence="1 2" key="1">
    <citation type="submission" date="2012-04" db="EMBL/GenBank/DDBJ databases">
        <title>The Genome Sequence of Saprolegnia declina VS20.</title>
        <authorList>
            <consortium name="The Broad Institute Genome Sequencing Platform"/>
            <person name="Russ C."/>
            <person name="Nusbaum C."/>
            <person name="Tyler B."/>
            <person name="van West P."/>
            <person name="Dieguez-Uribeondo J."/>
            <person name="de Bruijn I."/>
            <person name="Tripathy S."/>
            <person name="Jiang R."/>
            <person name="Young S.K."/>
            <person name="Zeng Q."/>
            <person name="Gargeya S."/>
            <person name="Fitzgerald M."/>
            <person name="Haas B."/>
            <person name="Abouelleil A."/>
            <person name="Alvarado L."/>
            <person name="Arachchi H.M."/>
            <person name="Berlin A."/>
            <person name="Chapman S.B."/>
            <person name="Goldberg J."/>
            <person name="Griggs A."/>
            <person name="Gujja S."/>
            <person name="Hansen M."/>
            <person name="Howarth C."/>
            <person name="Imamovic A."/>
            <person name="Larimer J."/>
            <person name="McCowen C."/>
            <person name="Montmayeur A."/>
            <person name="Murphy C."/>
            <person name="Neiman D."/>
            <person name="Pearson M."/>
            <person name="Priest M."/>
            <person name="Roberts A."/>
            <person name="Saif S."/>
            <person name="Shea T."/>
            <person name="Sisk P."/>
            <person name="Sykes S."/>
            <person name="Wortman J."/>
            <person name="Nusbaum C."/>
            <person name="Birren B."/>
        </authorList>
    </citation>
    <scope>NUCLEOTIDE SEQUENCE [LARGE SCALE GENOMIC DNA]</scope>
    <source>
        <strain evidence="1 2">VS20</strain>
    </source>
</reference>
<dbReference type="Gene3D" id="1.20.1170.10">
    <property type="match status" value="1"/>
</dbReference>
<evidence type="ECO:0000313" key="1">
    <source>
        <dbReference type="EMBL" id="EQC30966.1"/>
    </source>
</evidence>
<dbReference type="EMBL" id="JH767172">
    <property type="protein sequence ID" value="EQC30966.1"/>
    <property type="molecule type" value="Genomic_DNA"/>
</dbReference>
<dbReference type="InParanoid" id="T0Q8M8"/>
<keyword evidence="2" id="KW-1185">Reference proteome</keyword>
<dbReference type="AlphaFoldDB" id="T0Q8M8"/>